<dbReference type="STRING" id="237069.SAMN05216498_0860"/>
<dbReference type="Gene3D" id="1.10.10.10">
    <property type="entry name" value="Winged helix-like DNA-binding domain superfamily/Winged helix DNA-binding domain"/>
    <property type="match status" value="1"/>
</dbReference>
<dbReference type="SUPFAM" id="SSF46785">
    <property type="entry name" value="Winged helix' DNA-binding domain"/>
    <property type="match status" value="1"/>
</dbReference>
<dbReference type="RefSeq" id="WP_093855361.1">
    <property type="nucleotide sequence ID" value="NZ_BJVZ01000018.1"/>
</dbReference>
<name>A0A1G9WRL9_9BACI</name>
<evidence type="ECO:0000313" key="2">
    <source>
        <dbReference type="EMBL" id="SDM87078.1"/>
    </source>
</evidence>
<evidence type="ECO:0000313" key="3">
    <source>
        <dbReference type="Proteomes" id="UP000199334"/>
    </source>
</evidence>
<feature type="domain" description="Transcription regulator PadR N-terminal" evidence="1">
    <location>
        <begin position="14"/>
        <end position="82"/>
    </location>
</feature>
<dbReference type="AlphaFoldDB" id="A0A1G9WRL9"/>
<keyword evidence="3" id="KW-1185">Reference proteome</keyword>
<dbReference type="InterPro" id="IPR052509">
    <property type="entry name" value="Metal_resp_DNA-bind_regulator"/>
</dbReference>
<dbReference type="PANTHER" id="PTHR33169">
    <property type="entry name" value="PADR-FAMILY TRANSCRIPTIONAL REGULATOR"/>
    <property type="match status" value="1"/>
</dbReference>
<gene>
    <name evidence="2" type="ORF">SAMN05216498_0860</name>
</gene>
<accession>A0A1G9WRL9</accession>
<protein>
    <submittedName>
        <fullName evidence="2">PadR family transcriptional regulator, regulatory protein PadR</fullName>
    </submittedName>
</protein>
<dbReference type="InterPro" id="IPR036390">
    <property type="entry name" value="WH_DNA-bd_sf"/>
</dbReference>
<dbReference type="InterPro" id="IPR005149">
    <property type="entry name" value="Tscrpt_reg_PadR_N"/>
</dbReference>
<organism evidence="2 3">
    <name type="scientific">Tenuibacillus multivorans</name>
    <dbReference type="NCBI Taxonomy" id="237069"/>
    <lineage>
        <taxon>Bacteria</taxon>
        <taxon>Bacillati</taxon>
        <taxon>Bacillota</taxon>
        <taxon>Bacilli</taxon>
        <taxon>Bacillales</taxon>
        <taxon>Bacillaceae</taxon>
        <taxon>Tenuibacillus</taxon>
    </lineage>
</organism>
<sequence>MNAQFKKGVLELCVLVLIYKKDQYGYELAQNISTSIDLAEGSLYPLLRRLTKEEYCTTYLAESKEGPPRKYYQLTEKGKSYMDFLVNEWKMFSHNVDVLIKEALGDE</sequence>
<dbReference type="OrthoDB" id="9791785at2"/>
<proteinExistence type="predicted"/>
<evidence type="ECO:0000259" key="1">
    <source>
        <dbReference type="Pfam" id="PF03551"/>
    </source>
</evidence>
<dbReference type="EMBL" id="FNIG01000001">
    <property type="protein sequence ID" value="SDM87078.1"/>
    <property type="molecule type" value="Genomic_DNA"/>
</dbReference>
<reference evidence="2 3" key="1">
    <citation type="submission" date="2016-10" db="EMBL/GenBank/DDBJ databases">
        <authorList>
            <person name="de Groot N.N."/>
        </authorList>
    </citation>
    <scope>NUCLEOTIDE SEQUENCE [LARGE SCALE GENOMIC DNA]</scope>
    <source>
        <strain evidence="2 3">CGMCC 1.3442</strain>
    </source>
</reference>
<dbReference type="Proteomes" id="UP000199334">
    <property type="component" value="Unassembled WGS sequence"/>
</dbReference>
<dbReference type="PANTHER" id="PTHR33169:SF24">
    <property type="entry name" value="TRANSCRIPTIONAL REGULATOR, PADR FAMILY"/>
    <property type="match status" value="1"/>
</dbReference>
<dbReference type="Pfam" id="PF03551">
    <property type="entry name" value="PadR"/>
    <property type="match status" value="1"/>
</dbReference>
<dbReference type="InterPro" id="IPR036388">
    <property type="entry name" value="WH-like_DNA-bd_sf"/>
</dbReference>